<dbReference type="Proteomes" id="UP000278085">
    <property type="component" value="Unassembled WGS sequence"/>
</dbReference>
<evidence type="ECO:0000313" key="2">
    <source>
        <dbReference type="Proteomes" id="UP000278085"/>
    </source>
</evidence>
<keyword evidence="2" id="KW-1185">Reference proteome</keyword>
<proteinExistence type="predicted"/>
<accession>A0A430HID3</accession>
<organism evidence="1 2">
    <name type="scientific">Massilia atriviolacea</name>
    <dbReference type="NCBI Taxonomy" id="2495579"/>
    <lineage>
        <taxon>Bacteria</taxon>
        <taxon>Pseudomonadati</taxon>
        <taxon>Pseudomonadota</taxon>
        <taxon>Betaproteobacteria</taxon>
        <taxon>Burkholderiales</taxon>
        <taxon>Oxalobacteraceae</taxon>
        <taxon>Telluria group</taxon>
        <taxon>Massilia</taxon>
    </lineage>
</organism>
<dbReference type="InterPro" id="IPR011041">
    <property type="entry name" value="Quinoprot_gluc/sorb_DH_b-prop"/>
</dbReference>
<dbReference type="EMBL" id="RXLQ01000010">
    <property type="protein sequence ID" value="RSZ57276.1"/>
    <property type="molecule type" value="Genomic_DNA"/>
</dbReference>
<dbReference type="SUPFAM" id="SSF50952">
    <property type="entry name" value="Soluble quinoprotein glucose dehydrogenase"/>
    <property type="match status" value="1"/>
</dbReference>
<name>A0A430HID3_9BURK</name>
<sequence>MADAHPDSYITCVIADTGDQALFVTHLYCEGGDPSISRIMMIRDRTWYHVEDIDTPVYAFLARRAGAGALGDICALGRSGRLRMRTRGQLPREAALTPKAGYLACMNEVDGVLYAAGTQNQLYRYSDEEGRWHEQDAGLYAPLDGQVERMLLAIDGFAHDDLYAVGWNGALWHWDGASWSALASPTTAQLNAVLCGGDGQVYLAGSCGRLFRGARADGWTVAGTAAGGAAVFNDMAWFQGRLYLAGGATLFVYDGATLAPCPIALDGRKTFNRLSACGDALWCTGNESVLVFDGATWVRHGMPE</sequence>
<comment type="caution">
    <text evidence="1">The sequence shown here is derived from an EMBL/GenBank/DDBJ whole genome shotgun (WGS) entry which is preliminary data.</text>
</comment>
<gene>
    <name evidence="1" type="ORF">EJB06_19115</name>
</gene>
<dbReference type="OrthoDB" id="5516213at2"/>
<evidence type="ECO:0000313" key="1">
    <source>
        <dbReference type="EMBL" id="RSZ57276.1"/>
    </source>
</evidence>
<dbReference type="AlphaFoldDB" id="A0A430HID3"/>
<dbReference type="RefSeq" id="WP_126075619.1">
    <property type="nucleotide sequence ID" value="NZ_CP051166.1"/>
</dbReference>
<reference evidence="1 2" key="1">
    <citation type="submission" date="2018-12" db="EMBL/GenBank/DDBJ databases">
        <authorList>
            <person name="Yang E."/>
        </authorList>
    </citation>
    <scope>NUCLEOTIDE SEQUENCE [LARGE SCALE GENOMIC DNA]</scope>
    <source>
        <strain evidence="1 2">SOD</strain>
    </source>
</reference>
<protein>
    <submittedName>
        <fullName evidence="1">Uncharacterized protein</fullName>
    </submittedName>
</protein>